<keyword evidence="1" id="KW-1133">Transmembrane helix</keyword>
<feature type="transmembrane region" description="Helical" evidence="1">
    <location>
        <begin position="7"/>
        <end position="28"/>
    </location>
</feature>
<reference evidence="2 3" key="1">
    <citation type="submission" date="2022-12" db="EMBL/GenBank/DDBJ databases">
        <authorList>
            <person name="Muema E."/>
        </authorList>
    </citation>
    <scope>NUCLEOTIDE SEQUENCE [LARGE SCALE GENOMIC DNA]</scope>
    <source>
        <strain evidence="3">1326</strain>
    </source>
</reference>
<dbReference type="EMBL" id="JAPYKS010000004">
    <property type="protein sequence ID" value="MEI9408551.1"/>
    <property type="molecule type" value="Genomic_DNA"/>
</dbReference>
<keyword evidence="3" id="KW-1185">Reference proteome</keyword>
<dbReference type="SUPFAM" id="SSF81442">
    <property type="entry name" value="Cytochrome c oxidase subunit I-like"/>
    <property type="match status" value="1"/>
</dbReference>
<feature type="transmembrane region" description="Helical" evidence="1">
    <location>
        <begin position="102"/>
        <end position="123"/>
    </location>
</feature>
<dbReference type="RefSeq" id="WP_027141788.1">
    <property type="nucleotide sequence ID" value="NZ_JAPYKS010000004.1"/>
</dbReference>
<dbReference type="InterPro" id="IPR036927">
    <property type="entry name" value="Cyt_c_oxase-like_su1_sf"/>
</dbReference>
<organism evidence="2 3">
    <name type="scientific">Mesorhizobium salmacidum</name>
    <dbReference type="NCBI Taxonomy" id="3015171"/>
    <lineage>
        <taxon>Bacteria</taxon>
        <taxon>Pseudomonadati</taxon>
        <taxon>Pseudomonadota</taxon>
        <taxon>Alphaproteobacteria</taxon>
        <taxon>Hyphomicrobiales</taxon>
        <taxon>Phyllobacteriaceae</taxon>
        <taxon>Mesorhizobium</taxon>
    </lineage>
</organism>
<name>A0ABU8KTT7_9HYPH</name>
<gene>
    <name evidence="2" type="ORF">O7A60_07205</name>
</gene>
<feature type="transmembrane region" description="Helical" evidence="1">
    <location>
        <begin position="40"/>
        <end position="59"/>
    </location>
</feature>
<evidence type="ECO:0008006" key="4">
    <source>
        <dbReference type="Google" id="ProtNLM"/>
    </source>
</evidence>
<protein>
    <recommendedName>
        <fullName evidence="4">Cbb3-type cytochrome c oxidase subunit I</fullName>
    </recommendedName>
</protein>
<dbReference type="Gene3D" id="1.20.210.10">
    <property type="entry name" value="Cytochrome c oxidase-like, subunit I domain"/>
    <property type="match status" value="1"/>
</dbReference>
<dbReference type="Proteomes" id="UP001387293">
    <property type="component" value="Unassembled WGS sequence"/>
</dbReference>
<comment type="caution">
    <text evidence="2">The sequence shown here is derived from an EMBL/GenBank/DDBJ whole genome shotgun (WGS) entry which is preliminary data.</text>
</comment>
<accession>A0ABU8KTT7</accession>
<feature type="transmembrane region" description="Helical" evidence="1">
    <location>
        <begin position="66"/>
        <end position="90"/>
    </location>
</feature>
<evidence type="ECO:0000313" key="3">
    <source>
        <dbReference type="Proteomes" id="UP001387293"/>
    </source>
</evidence>
<proteinExistence type="predicted"/>
<keyword evidence="1" id="KW-0812">Transmembrane</keyword>
<evidence type="ECO:0000313" key="2">
    <source>
        <dbReference type="EMBL" id="MEI9408551.1"/>
    </source>
</evidence>
<keyword evidence="1" id="KW-0472">Membrane</keyword>
<evidence type="ECO:0000256" key="1">
    <source>
        <dbReference type="SAM" id="Phobius"/>
    </source>
</evidence>
<sequence>MQGTARNFFTLAIIYAVCGMALGIHMAISEDHGQMPTHAHTMVAGWLMSAVFAFFYHLFPAAGQKTLALVHFWLTAISGIGLMIGLYILLAGNPGIEPLLGISSIGFYAGILLFAFIALPVVWKKA</sequence>